<evidence type="ECO:0000256" key="4">
    <source>
        <dbReference type="ARBA" id="ARBA00023235"/>
    </source>
</evidence>
<comment type="catalytic activity">
    <reaction evidence="1">
        <text>chorismate = isochorismate</text>
        <dbReference type="Rhea" id="RHEA:18985"/>
        <dbReference type="ChEBI" id="CHEBI:29748"/>
        <dbReference type="ChEBI" id="CHEBI:29780"/>
        <dbReference type="EC" id="5.4.4.2"/>
    </reaction>
</comment>
<accession>A0A2W5SLQ2</accession>
<sequence>MASASDTSSAPRPRNAPDFLLSRVNGSLRTQGSDATFTSISDAQSALDNGKASYIVGALPFDPSRPAALTSPRSVWRYTGPLEPPAFYRGKGAHAHIVAENPPLEEHAEIIDAVTRTIARTSVDKVVIARNVDLFFDNPIDPRLLATRLIDHAPNLDGFLADLSPAGDEYTGHWLVASSPEMLIRRQGPVVSAYPLAGSLPRSNDPQEDEQRGQQLLHSTKNLDEHHYVVDHYRRVLGQLCHTVDIPSSPELMQTAEMWHLATPIRATINDDGPSALQLAEALYPTPALAGVPTEAAMEIIRTTEGDRRFYGGAVGWCHANGDGEFMVSIRCSELEKDLQHARAWAGGGIVEQSNSAEEVEETCGKMKTMLLAMGASEIRHN</sequence>
<dbReference type="AlphaFoldDB" id="A0A2W5SLQ2"/>
<dbReference type="GO" id="GO:0009697">
    <property type="term" value="P:salicylic acid biosynthetic process"/>
    <property type="evidence" value="ECO:0007669"/>
    <property type="project" value="TreeGrafter"/>
</dbReference>
<keyword evidence="4" id="KW-0413">Isomerase</keyword>
<dbReference type="Proteomes" id="UP000249432">
    <property type="component" value="Unassembled WGS sequence"/>
</dbReference>
<dbReference type="GO" id="GO:0008909">
    <property type="term" value="F:isochorismate synthase activity"/>
    <property type="evidence" value="ECO:0007669"/>
    <property type="project" value="UniProtKB-EC"/>
</dbReference>
<dbReference type="RefSeq" id="WP_303735342.1">
    <property type="nucleotide sequence ID" value="NZ_CAKZHK010000009.1"/>
</dbReference>
<dbReference type="NCBIfam" id="TIGR00543">
    <property type="entry name" value="isochor_syn"/>
    <property type="match status" value="1"/>
</dbReference>
<dbReference type="PANTHER" id="PTHR42839:SF2">
    <property type="entry name" value="ISOCHORISMATE SYNTHASE ENTC"/>
    <property type="match status" value="1"/>
</dbReference>
<evidence type="ECO:0000259" key="6">
    <source>
        <dbReference type="Pfam" id="PF00425"/>
    </source>
</evidence>
<dbReference type="InterPro" id="IPR015890">
    <property type="entry name" value="Chorismate_C"/>
</dbReference>
<dbReference type="EMBL" id="QFRA01000027">
    <property type="protein sequence ID" value="PZR03832.1"/>
    <property type="molecule type" value="Genomic_DNA"/>
</dbReference>
<dbReference type="Pfam" id="PF00425">
    <property type="entry name" value="Chorismate_bind"/>
    <property type="match status" value="1"/>
</dbReference>
<name>A0A2W5SLQ2_9CORY</name>
<protein>
    <recommendedName>
        <fullName evidence="3">isochorismate synthase</fullName>
        <ecNumber evidence="3">5.4.4.2</ecNumber>
    </recommendedName>
    <alternativeName>
        <fullName evidence="5">Isochorismate mutase</fullName>
    </alternativeName>
</protein>
<feature type="domain" description="Chorismate-utilising enzyme C-terminal" evidence="6">
    <location>
        <begin position="105"/>
        <end position="366"/>
    </location>
</feature>
<comment type="similarity">
    <text evidence="2">Belongs to the isochorismate synthase family.</text>
</comment>
<evidence type="ECO:0000256" key="5">
    <source>
        <dbReference type="ARBA" id="ARBA00041564"/>
    </source>
</evidence>
<evidence type="ECO:0000313" key="7">
    <source>
        <dbReference type="EMBL" id="PZR03832.1"/>
    </source>
</evidence>
<dbReference type="InterPro" id="IPR004561">
    <property type="entry name" value="IsoChor_synthase"/>
</dbReference>
<proteinExistence type="inferred from homology"/>
<dbReference type="Gene3D" id="3.60.120.10">
    <property type="entry name" value="Anthranilate synthase"/>
    <property type="match status" value="1"/>
</dbReference>
<dbReference type="PANTHER" id="PTHR42839">
    <property type="entry name" value="ISOCHORISMATE SYNTHASE ENTC"/>
    <property type="match status" value="1"/>
</dbReference>
<dbReference type="SUPFAM" id="SSF56322">
    <property type="entry name" value="ADC synthase"/>
    <property type="match status" value="1"/>
</dbReference>
<evidence type="ECO:0000256" key="3">
    <source>
        <dbReference type="ARBA" id="ARBA00012824"/>
    </source>
</evidence>
<evidence type="ECO:0000313" key="8">
    <source>
        <dbReference type="Proteomes" id="UP000249432"/>
    </source>
</evidence>
<dbReference type="InterPro" id="IPR005801">
    <property type="entry name" value="ADC_synthase"/>
</dbReference>
<dbReference type="EC" id="5.4.4.2" evidence="3"/>
<evidence type="ECO:0000256" key="1">
    <source>
        <dbReference type="ARBA" id="ARBA00000799"/>
    </source>
</evidence>
<comment type="caution">
    <text evidence="7">The sequence shown here is derived from an EMBL/GenBank/DDBJ whole genome shotgun (WGS) entry which is preliminary data.</text>
</comment>
<organism evidence="7 8">
    <name type="scientific">Corynebacterium kroppenstedtii</name>
    <dbReference type="NCBI Taxonomy" id="161879"/>
    <lineage>
        <taxon>Bacteria</taxon>
        <taxon>Bacillati</taxon>
        <taxon>Actinomycetota</taxon>
        <taxon>Actinomycetes</taxon>
        <taxon>Mycobacteriales</taxon>
        <taxon>Corynebacteriaceae</taxon>
        <taxon>Corynebacterium</taxon>
    </lineage>
</organism>
<reference evidence="7 8" key="1">
    <citation type="submission" date="2017-08" db="EMBL/GenBank/DDBJ databases">
        <title>Infants hospitalized years apart are colonized by the same room-sourced microbial strains.</title>
        <authorList>
            <person name="Brooks B."/>
            <person name="Olm M.R."/>
            <person name="Firek B.A."/>
            <person name="Baker R."/>
            <person name="Thomas B.C."/>
            <person name="Morowitz M.J."/>
            <person name="Banfield J.F."/>
        </authorList>
    </citation>
    <scope>NUCLEOTIDE SEQUENCE [LARGE SCALE GENOMIC DNA]</scope>
    <source>
        <strain evidence="7">S2_003_000_R1_3</strain>
    </source>
</reference>
<evidence type="ECO:0000256" key="2">
    <source>
        <dbReference type="ARBA" id="ARBA00005297"/>
    </source>
</evidence>
<gene>
    <name evidence="7" type="ORF">DI525_08795</name>
</gene>